<protein>
    <recommendedName>
        <fullName evidence="4">PNPLA domain-containing protein</fullName>
    </recommendedName>
</protein>
<keyword evidence="3" id="KW-0472">Membrane</keyword>
<dbReference type="GO" id="GO:0004623">
    <property type="term" value="F:phospholipase A2 activity"/>
    <property type="evidence" value="ECO:0007669"/>
    <property type="project" value="TreeGrafter"/>
</dbReference>
<feature type="transmembrane region" description="Helical" evidence="3">
    <location>
        <begin position="376"/>
        <end position="397"/>
    </location>
</feature>
<accession>A0AAV4ZJM3</accession>
<dbReference type="Gene3D" id="3.40.1090.10">
    <property type="entry name" value="Cytosolic phospholipase A2 catalytic domain"/>
    <property type="match status" value="2"/>
</dbReference>
<dbReference type="Pfam" id="PF01734">
    <property type="entry name" value="Patatin"/>
    <property type="match status" value="1"/>
</dbReference>
<reference evidence="5" key="1">
    <citation type="journal article" date="2016" name="Front. Microbiol.">
        <title>Genome Sequence of the Piezophilic, Mesophilic Sulfate-Reducing Bacterium Desulfovibrio indicus J2T.</title>
        <authorList>
            <person name="Cao J."/>
            <person name="Maignien L."/>
            <person name="Shao Z."/>
            <person name="Alain K."/>
            <person name="Jebbar M."/>
        </authorList>
    </citation>
    <scope>NUCLEOTIDE SEQUENCE</scope>
    <source>
        <strain evidence="5">DSM 16372</strain>
    </source>
</reference>
<feature type="transmembrane region" description="Helical" evidence="3">
    <location>
        <begin position="350"/>
        <end position="370"/>
    </location>
</feature>
<evidence type="ECO:0000256" key="2">
    <source>
        <dbReference type="SAM" id="MobiDB-lite"/>
    </source>
</evidence>
<feature type="transmembrane region" description="Helical" evidence="3">
    <location>
        <begin position="543"/>
        <end position="566"/>
    </location>
</feature>
<evidence type="ECO:0000256" key="3">
    <source>
        <dbReference type="SAM" id="Phobius"/>
    </source>
</evidence>
<dbReference type="PANTHER" id="PTHR10728:SF40">
    <property type="entry name" value="PATATIN FAMILY PROTEIN"/>
    <property type="match status" value="1"/>
</dbReference>
<dbReference type="InterPro" id="IPR016035">
    <property type="entry name" value="Acyl_Trfase/lysoPLipase"/>
</dbReference>
<keyword evidence="3" id="KW-0812">Transmembrane</keyword>
<keyword evidence="3" id="KW-1133">Transmembrane helix</keyword>
<evidence type="ECO:0000256" key="1">
    <source>
        <dbReference type="ARBA" id="ARBA00023098"/>
    </source>
</evidence>
<dbReference type="SUPFAM" id="SSF52151">
    <property type="entry name" value="FabD/lysophospholipase-like"/>
    <property type="match status" value="1"/>
</dbReference>
<dbReference type="GO" id="GO:0005829">
    <property type="term" value="C:cytosol"/>
    <property type="evidence" value="ECO:0007669"/>
    <property type="project" value="TreeGrafter"/>
</dbReference>
<sequence length="988" mass="105024">MTRDAASTALAAPAPPGPGAEAAIVDAATAIAEEFGHLHLTPGQQPTALCLSGGGIRSAAFCLGVVQAFARYRLLPQFQYLSTVSGGGYTGAWLTRLIAERSETAAAQGRPLDMDALQDEIAAPADRAETDTVRGLRRYTSYLTPSRGFASLDTWAGITLWLRNTLINWFVFLPVFGALAGLPILYAAATYAVAGASGRRFDGVAAHVGYAGALALFIAVLGSIVALPSHTHPDDRTDRREAYGLVGSETLVRIVLPMLLWCLLAAAAVAPRADDPCWAQAGWAIFLTDPPQGLPCPATSGAPMPDLDLPLLSFITCLAAYAGAFVWICWKYRRDGELLDLHAAPFVKGIVAWVLSSGLSSAFLYLGITLAQERHLLWVILAGPLWVAVAETLRTTLSVGMRHSGLRNDSDREWLARINGSKLRLVVGLCLGCTVIVLGGSYLTAQSGALWSSLVGGGVASGSIVALLGSSARTAVLSQVARVSGSPAGPGGAGKLAWPAASLVKGAMLVFPLTVFALIGRGLALGIGAAASLVSGPVPGFPTLAAISLAAVLGLAGLALLLGWAINLNRFSMHAVYRNRLIRAFLGSGRPWENRRPDRFTQFDPCDNIRMADTVTGRSPLFLFPVVNVAMNRTSGRDTARAERKAEAFTITPFRCGAATLPSPVGTPARVTEQSPRAGAYAPTRGYAAGERDTGARDQEQGITLGTAITISGAAASPNMGYHSSPLTAFVMTLCNVRLGAWLPNPATRRTVEADRRALLRSSGPRNEVPTLLRELTGRSDIDGDYLYLSDGGHFENLGVYEMLRRRCGLIVAIDAGQDKDYAYEDLARLKQSARIDLGVEITFVKEIAITQRLLAPQGALATVRYPATGALPAAEGRLLYLKSWLPEQAPVELLAYRIRNADFPHESTGNQFFTESDFESYRHLGNYLARAVIEQGLPGTKPGEPPPPNALVGLFANLSRLSRPAGAPLRPPRTEPPRTPSRPRPRP</sequence>
<dbReference type="RefSeq" id="WP_238229952.1">
    <property type="nucleotide sequence ID" value="NZ_BPQO01000006.1"/>
</dbReference>
<comment type="caution">
    <text evidence="5">The sequence shown here is derived from an EMBL/GenBank/DDBJ whole genome shotgun (WGS) entry which is preliminary data.</text>
</comment>
<feature type="transmembrane region" description="Helical" evidence="3">
    <location>
        <begin position="208"/>
        <end position="229"/>
    </location>
</feature>
<dbReference type="InterPro" id="IPR002641">
    <property type="entry name" value="PNPLA_dom"/>
</dbReference>
<feature type="transmembrane region" description="Helical" evidence="3">
    <location>
        <begin position="166"/>
        <end position="188"/>
    </location>
</feature>
<organism evidence="5 6">
    <name type="scientific">Methylobacterium hispanicum</name>
    <dbReference type="NCBI Taxonomy" id="270350"/>
    <lineage>
        <taxon>Bacteria</taxon>
        <taxon>Pseudomonadati</taxon>
        <taxon>Pseudomonadota</taxon>
        <taxon>Alphaproteobacteria</taxon>
        <taxon>Hyphomicrobiales</taxon>
        <taxon>Methylobacteriaceae</taxon>
        <taxon>Methylobacterium</taxon>
    </lineage>
</organism>
<feature type="transmembrane region" description="Helical" evidence="3">
    <location>
        <begin position="509"/>
        <end position="531"/>
    </location>
</feature>
<feature type="transmembrane region" description="Helical" evidence="3">
    <location>
        <begin position="423"/>
        <end position="443"/>
    </location>
</feature>
<reference evidence="5" key="2">
    <citation type="submission" date="2021-08" db="EMBL/GenBank/DDBJ databases">
        <authorList>
            <person name="Tani A."/>
            <person name="Ola A."/>
            <person name="Ogura Y."/>
            <person name="Katsura K."/>
            <person name="Hayashi T."/>
        </authorList>
    </citation>
    <scope>NUCLEOTIDE SEQUENCE</scope>
    <source>
        <strain evidence="5">DSM 16372</strain>
    </source>
</reference>
<dbReference type="EMBL" id="BPQO01000006">
    <property type="protein sequence ID" value="GJD88299.1"/>
    <property type="molecule type" value="Genomic_DNA"/>
</dbReference>
<name>A0AAV4ZJM3_9HYPH</name>
<feature type="region of interest" description="Disordered" evidence="2">
    <location>
        <begin position="963"/>
        <end position="988"/>
    </location>
</feature>
<feature type="transmembrane region" description="Helical" evidence="3">
    <location>
        <begin position="449"/>
        <end position="469"/>
    </location>
</feature>
<evidence type="ECO:0000313" key="6">
    <source>
        <dbReference type="Proteomes" id="UP001055247"/>
    </source>
</evidence>
<feature type="transmembrane region" description="Helical" evidence="3">
    <location>
        <begin position="311"/>
        <end position="330"/>
    </location>
</feature>
<feature type="domain" description="PNPLA" evidence="4">
    <location>
        <begin position="49"/>
        <end position="97"/>
    </location>
</feature>
<keyword evidence="6" id="KW-1185">Reference proteome</keyword>
<proteinExistence type="predicted"/>
<evidence type="ECO:0000259" key="4">
    <source>
        <dbReference type="Pfam" id="PF01734"/>
    </source>
</evidence>
<keyword evidence="1" id="KW-0443">Lipid metabolism</keyword>
<feature type="transmembrane region" description="Helical" evidence="3">
    <location>
        <begin position="250"/>
        <end position="270"/>
    </location>
</feature>
<dbReference type="Proteomes" id="UP001055247">
    <property type="component" value="Unassembled WGS sequence"/>
</dbReference>
<feature type="region of interest" description="Disordered" evidence="2">
    <location>
        <begin position="665"/>
        <end position="695"/>
    </location>
</feature>
<gene>
    <name evidence="5" type="ORF">BHAOGJBA_1813</name>
</gene>
<dbReference type="AlphaFoldDB" id="A0AAV4ZJM3"/>
<dbReference type="GO" id="GO:0046475">
    <property type="term" value="P:glycerophospholipid catabolic process"/>
    <property type="evidence" value="ECO:0007669"/>
    <property type="project" value="TreeGrafter"/>
</dbReference>
<dbReference type="PANTHER" id="PTHR10728">
    <property type="entry name" value="CYTOSOLIC PHOSPHOLIPASE A2"/>
    <property type="match status" value="1"/>
</dbReference>
<evidence type="ECO:0000313" key="5">
    <source>
        <dbReference type="EMBL" id="GJD88299.1"/>
    </source>
</evidence>